<organism evidence="4 5">
    <name type="scientific">Deefgea tanakiae</name>
    <dbReference type="NCBI Taxonomy" id="2865840"/>
    <lineage>
        <taxon>Bacteria</taxon>
        <taxon>Pseudomonadati</taxon>
        <taxon>Pseudomonadota</taxon>
        <taxon>Betaproteobacteria</taxon>
        <taxon>Neisseriales</taxon>
        <taxon>Chitinibacteraceae</taxon>
        <taxon>Deefgea</taxon>
    </lineage>
</organism>
<evidence type="ECO:0000259" key="3">
    <source>
        <dbReference type="PROSITE" id="PS50887"/>
    </source>
</evidence>
<dbReference type="PANTHER" id="PTHR45138:SF9">
    <property type="entry name" value="DIGUANYLATE CYCLASE DGCM-RELATED"/>
    <property type="match status" value="1"/>
</dbReference>
<gene>
    <name evidence="4" type="ORF">K4H28_10515</name>
</gene>
<dbReference type="SUPFAM" id="SSF55073">
    <property type="entry name" value="Nucleotide cyclase"/>
    <property type="match status" value="1"/>
</dbReference>
<dbReference type="CDD" id="cd01949">
    <property type="entry name" value="GGDEF"/>
    <property type="match status" value="1"/>
</dbReference>
<dbReference type="Proteomes" id="UP000825679">
    <property type="component" value="Chromosome"/>
</dbReference>
<reference evidence="4 5" key="1">
    <citation type="submission" date="2021-08" db="EMBL/GenBank/DDBJ databases">
        <title>complete genome sequencing of Deefgea sp. D25.</title>
        <authorList>
            <person name="Bae J.-W."/>
            <person name="Gim D.-H."/>
        </authorList>
    </citation>
    <scope>NUCLEOTIDE SEQUENCE [LARGE SCALE GENOMIC DNA]</scope>
    <source>
        <strain evidence="4 5">D25</strain>
    </source>
</reference>
<dbReference type="Pfam" id="PF00990">
    <property type="entry name" value="GGDEF"/>
    <property type="match status" value="1"/>
</dbReference>
<dbReference type="NCBIfam" id="TIGR00254">
    <property type="entry name" value="GGDEF"/>
    <property type="match status" value="1"/>
</dbReference>
<keyword evidence="5" id="KW-1185">Reference proteome</keyword>
<evidence type="ECO:0000256" key="1">
    <source>
        <dbReference type="ARBA" id="ARBA00012528"/>
    </source>
</evidence>
<dbReference type="PANTHER" id="PTHR45138">
    <property type="entry name" value="REGULATORY COMPONENTS OF SENSORY TRANSDUCTION SYSTEM"/>
    <property type="match status" value="1"/>
</dbReference>
<dbReference type="InterPro" id="IPR000160">
    <property type="entry name" value="GGDEF_dom"/>
</dbReference>
<sequence length="541" mass="61754">MPDSSTAITQLDQWIKEARSWFVPDCAKTIEILQPACQLAHDIGDSAREVQALLLISKSQWALGQLIAGNQTIEQAEPLVRELKDPRLQAEFENARADLLLANSQYSQALKAWSICLKQALSIHAYHLYVEACLGIGNIFTAQNKHGDALQWHETALEFAKKTTDHELLAESFLHVAADLIHLKEYELTLELSKMGEPVFLTSQHKAWLADWYSYRGEAYFELGKHTEAQAWLHAAWDLNQNLDYLWSQSINLMALGRVYIAQRRMDEAKDYLLRALQTIKTFGAHTLLLRVYALLADLGEAKQDYKMAWEFRRQYHELAIQDAQQLAKEKLTNALERRIKDLDSQLFVLQTRQENILLRQQNSADTELLQTLRNATLQDPLTGASNRRHLDQEMPLMYQRCNEENRPLTILMVDLDHFKRVNDRFGHPIGDDVIRSTAAILLQSCRGGDLVARFGGEEFALLLPGAAGTTAVDVAERIRKRIETFDWQQFHPDLKVTSSIGVAEMNQEANAAELLNCADQALYQAKDKGRNRVEFFNDNR</sequence>
<keyword evidence="4" id="KW-0808">Transferase</keyword>
<dbReference type="Gene3D" id="3.30.70.270">
    <property type="match status" value="1"/>
</dbReference>
<protein>
    <recommendedName>
        <fullName evidence="1">diguanylate cyclase</fullName>
        <ecNumber evidence="1">2.7.7.65</ecNumber>
    </recommendedName>
</protein>
<dbReference type="EMBL" id="CP081150">
    <property type="protein sequence ID" value="QZA76756.1"/>
    <property type="molecule type" value="Genomic_DNA"/>
</dbReference>
<comment type="catalytic activity">
    <reaction evidence="2">
        <text>2 GTP = 3',3'-c-di-GMP + 2 diphosphate</text>
        <dbReference type="Rhea" id="RHEA:24898"/>
        <dbReference type="ChEBI" id="CHEBI:33019"/>
        <dbReference type="ChEBI" id="CHEBI:37565"/>
        <dbReference type="ChEBI" id="CHEBI:58805"/>
        <dbReference type="EC" id="2.7.7.65"/>
    </reaction>
</comment>
<dbReference type="GO" id="GO:0052621">
    <property type="term" value="F:diguanylate cyclase activity"/>
    <property type="evidence" value="ECO:0007669"/>
    <property type="project" value="UniProtKB-EC"/>
</dbReference>
<dbReference type="InterPro" id="IPR011990">
    <property type="entry name" value="TPR-like_helical_dom_sf"/>
</dbReference>
<proteinExistence type="predicted"/>
<dbReference type="Pfam" id="PF13374">
    <property type="entry name" value="TPR_10"/>
    <property type="match status" value="1"/>
</dbReference>
<dbReference type="RefSeq" id="WP_221005158.1">
    <property type="nucleotide sequence ID" value="NZ_CP081150.1"/>
</dbReference>
<dbReference type="InterPro" id="IPR050469">
    <property type="entry name" value="Diguanylate_Cyclase"/>
</dbReference>
<dbReference type="InterPro" id="IPR029787">
    <property type="entry name" value="Nucleotide_cyclase"/>
</dbReference>
<keyword evidence="4" id="KW-0548">Nucleotidyltransferase</keyword>
<accession>A0ABX8Z2E8</accession>
<dbReference type="InterPro" id="IPR019734">
    <property type="entry name" value="TPR_rpt"/>
</dbReference>
<dbReference type="SMART" id="SM00267">
    <property type="entry name" value="GGDEF"/>
    <property type="match status" value="1"/>
</dbReference>
<dbReference type="SUPFAM" id="SSF48452">
    <property type="entry name" value="TPR-like"/>
    <property type="match status" value="2"/>
</dbReference>
<dbReference type="Gene3D" id="1.25.40.10">
    <property type="entry name" value="Tetratricopeptide repeat domain"/>
    <property type="match status" value="2"/>
</dbReference>
<dbReference type="InterPro" id="IPR043128">
    <property type="entry name" value="Rev_trsase/Diguanyl_cyclase"/>
</dbReference>
<evidence type="ECO:0000313" key="4">
    <source>
        <dbReference type="EMBL" id="QZA76756.1"/>
    </source>
</evidence>
<dbReference type="EC" id="2.7.7.65" evidence="1"/>
<feature type="domain" description="GGDEF" evidence="3">
    <location>
        <begin position="407"/>
        <end position="539"/>
    </location>
</feature>
<evidence type="ECO:0000256" key="2">
    <source>
        <dbReference type="ARBA" id="ARBA00034247"/>
    </source>
</evidence>
<evidence type="ECO:0000313" key="5">
    <source>
        <dbReference type="Proteomes" id="UP000825679"/>
    </source>
</evidence>
<name>A0ABX8Z2E8_9NEIS</name>
<dbReference type="SMART" id="SM00028">
    <property type="entry name" value="TPR"/>
    <property type="match status" value="4"/>
</dbReference>
<dbReference type="PROSITE" id="PS50887">
    <property type="entry name" value="GGDEF"/>
    <property type="match status" value="1"/>
</dbReference>